<name>A0A811BP65_9VIRU</name>
<feature type="region of interest" description="Disordered" evidence="1">
    <location>
        <begin position="342"/>
        <end position="374"/>
    </location>
</feature>
<accession>A0A811BP65</accession>
<evidence type="ECO:0000313" key="2">
    <source>
        <dbReference type="EMBL" id="BCU03668.1"/>
    </source>
</evidence>
<proteinExistence type="predicted"/>
<reference evidence="2" key="1">
    <citation type="submission" date="2021-04" db="EMBL/GenBank/DDBJ databases">
        <title>Draft Genome Sequence of Pandoravirus japonicus, Isolated from the Sabaishi River of Niigata, Japan.</title>
        <authorList>
            <person name="Hosokawa N."/>
            <person name="Takahashi H."/>
            <person name="Aoki K."/>
            <person name="Takemura M."/>
        </authorList>
    </citation>
    <scope>NUCLEOTIDE SEQUENCE</scope>
</reference>
<protein>
    <submittedName>
        <fullName evidence="2">Uncharacterized protein</fullName>
    </submittedName>
</protein>
<organism evidence="2 3">
    <name type="scientific">Pandoravirus japonicus</name>
    <dbReference type="NCBI Taxonomy" id="2823154"/>
    <lineage>
        <taxon>Viruses</taxon>
        <taxon>Pandoravirus</taxon>
    </lineage>
</organism>
<dbReference type="EMBL" id="LC625835">
    <property type="protein sequence ID" value="BCU03668.1"/>
    <property type="molecule type" value="Genomic_DNA"/>
</dbReference>
<evidence type="ECO:0000313" key="3">
    <source>
        <dbReference type="Proteomes" id="UP001253637"/>
    </source>
</evidence>
<dbReference type="Proteomes" id="UP001253637">
    <property type="component" value="Segment"/>
</dbReference>
<sequence>MAAVVASAPTRGLDCDCEIVLAPTTTAESAPAAAPMVRLLAHRSVLAQAAYFAMLFARADPERVNLGETERGERRTRAVYVIGIPFSLEIVAFLIDRLYAPHRRETCHDPVGTVVAALFFGMPAACAQDIIVDTLRLLAEDLAADKPAEVFPVRSAARCAMAHFVAHMIAADIAVETKTALAARFACLLPPTPAACTNGLPDGARYYQARAPTPGPAVTTVDGADGCRWPTLCISTDMFGAGVDRVEWDGLAFGARLVFDSAGDGTDDVAVCLFCAPASEQLGTWAHGDAQPTGMVDAPARAARVSVRLYHPTRGVFGTGVLASWSSAVCDVDLRRRRSQSYAAATGGGSPPKGALLVPNGVDRSTRGTGEPARRVARTATLLVGADPRDRCLWACEVDVAVREPMADPVL</sequence>
<evidence type="ECO:0000256" key="1">
    <source>
        <dbReference type="SAM" id="MobiDB-lite"/>
    </source>
</evidence>